<dbReference type="GO" id="GO:0004930">
    <property type="term" value="F:G protein-coupled receptor activity"/>
    <property type="evidence" value="ECO:0007669"/>
    <property type="project" value="UniProtKB-KW"/>
</dbReference>
<gene>
    <name evidence="12" type="primary">LOC103732980</name>
</gene>
<protein>
    <submittedName>
        <fullName evidence="12">MAS-related GPR, member X1</fullName>
    </submittedName>
</protein>
<name>A0A8C6QG05_NANGA</name>
<dbReference type="Pfam" id="PF00001">
    <property type="entry name" value="7tm_1"/>
    <property type="match status" value="1"/>
</dbReference>
<evidence type="ECO:0000256" key="3">
    <source>
        <dbReference type="ARBA" id="ARBA00022989"/>
    </source>
</evidence>
<evidence type="ECO:0000256" key="7">
    <source>
        <dbReference type="ARBA" id="ARBA00023224"/>
    </source>
</evidence>
<evidence type="ECO:0000256" key="1">
    <source>
        <dbReference type="ARBA" id="ARBA00004141"/>
    </source>
</evidence>
<dbReference type="GO" id="GO:0007635">
    <property type="term" value="P:chemosensory behavior"/>
    <property type="evidence" value="ECO:0007669"/>
    <property type="project" value="Ensembl"/>
</dbReference>
<dbReference type="Proteomes" id="UP000694381">
    <property type="component" value="Unassembled WGS sequence"/>
</dbReference>
<evidence type="ECO:0000256" key="9">
    <source>
        <dbReference type="SAM" id="MobiDB-lite"/>
    </source>
</evidence>
<feature type="transmembrane region" description="Helical" evidence="10">
    <location>
        <begin position="223"/>
        <end position="251"/>
    </location>
</feature>
<dbReference type="Gene3D" id="1.20.1070.10">
    <property type="entry name" value="Rhodopsin 7-helix transmembrane proteins"/>
    <property type="match status" value="1"/>
</dbReference>
<dbReference type="FunFam" id="1.20.1070.10:FF:000140">
    <property type="entry name" value="Mas-related G-protein coupled receptor member X2"/>
    <property type="match status" value="1"/>
</dbReference>
<keyword evidence="7 8" id="KW-0807">Transducer</keyword>
<reference evidence="12" key="2">
    <citation type="submission" date="2025-09" db="UniProtKB">
        <authorList>
            <consortium name="Ensembl"/>
        </authorList>
    </citation>
    <scope>IDENTIFICATION</scope>
</reference>
<dbReference type="OMA" id="ITAGWVM"/>
<feature type="region of interest" description="Disordered" evidence="9">
    <location>
        <begin position="307"/>
        <end position="329"/>
    </location>
</feature>
<dbReference type="Ensembl" id="ENSNGAT00000003606.1">
    <property type="protein sequence ID" value="ENSNGAP00000002817.1"/>
    <property type="gene ID" value="ENSNGAG00000002808.1"/>
</dbReference>
<feature type="transmembrane region" description="Helical" evidence="10">
    <location>
        <begin position="110"/>
        <end position="133"/>
    </location>
</feature>
<keyword evidence="2 8" id="KW-0812">Transmembrane</keyword>
<comment type="similarity">
    <text evidence="8">Belongs to the G-protein coupled receptor 1 family.</text>
</comment>
<feature type="transmembrane region" description="Helical" evidence="10">
    <location>
        <begin position="145"/>
        <end position="167"/>
    </location>
</feature>
<accession>A0A8C6QG05</accession>
<dbReference type="InterPro" id="IPR017452">
    <property type="entry name" value="GPCR_Rhodpsn_7TM"/>
</dbReference>
<dbReference type="AlphaFoldDB" id="A0A8C6QG05"/>
<feature type="transmembrane region" description="Helical" evidence="10">
    <location>
        <begin position="32"/>
        <end position="54"/>
    </location>
</feature>
<comment type="subcellular location">
    <subcellularLocation>
        <location evidence="1">Membrane</location>
        <topology evidence="1">Multi-pass membrane protein</topology>
    </subcellularLocation>
</comment>
<evidence type="ECO:0000256" key="10">
    <source>
        <dbReference type="SAM" id="Phobius"/>
    </source>
</evidence>
<dbReference type="PROSITE" id="PS00237">
    <property type="entry name" value="G_PROTEIN_RECEP_F1_1"/>
    <property type="match status" value="1"/>
</dbReference>
<dbReference type="GO" id="GO:0005886">
    <property type="term" value="C:plasma membrane"/>
    <property type="evidence" value="ECO:0007669"/>
    <property type="project" value="TreeGrafter"/>
</dbReference>
<evidence type="ECO:0000313" key="13">
    <source>
        <dbReference type="Proteomes" id="UP000694381"/>
    </source>
</evidence>
<dbReference type="CDD" id="cd15106">
    <property type="entry name" value="7tmA_MrgprX-like"/>
    <property type="match status" value="1"/>
</dbReference>
<keyword evidence="3 10" id="KW-1133">Transmembrane helix</keyword>
<dbReference type="PRINTS" id="PR00237">
    <property type="entry name" value="GPCRRHODOPSN"/>
</dbReference>
<dbReference type="GeneTree" id="ENSGT01030000234639"/>
<feature type="transmembrane region" description="Helical" evidence="10">
    <location>
        <begin position="263"/>
        <end position="284"/>
    </location>
</feature>
<proteinExistence type="inferred from homology"/>
<dbReference type="PRINTS" id="PR02108">
    <property type="entry name" value="MRGPCRFAMILY"/>
</dbReference>
<evidence type="ECO:0000256" key="6">
    <source>
        <dbReference type="ARBA" id="ARBA00023170"/>
    </source>
</evidence>
<feature type="domain" description="G-protein coupled receptors family 1 profile" evidence="11">
    <location>
        <begin position="46"/>
        <end position="281"/>
    </location>
</feature>
<evidence type="ECO:0000313" key="12">
    <source>
        <dbReference type="Ensembl" id="ENSNGAP00000002817.1"/>
    </source>
</evidence>
<dbReference type="PANTHER" id="PTHR11334:SF34">
    <property type="entry name" value="MAS-RELATED G-PROTEIN COUPLED RECEPTOR MEMBER X3"/>
    <property type="match status" value="1"/>
</dbReference>
<feature type="transmembrane region" description="Helical" evidence="10">
    <location>
        <begin position="66"/>
        <end position="90"/>
    </location>
</feature>
<reference evidence="12" key="1">
    <citation type="submission" date="2025-08" db="UniProtKB">
        <authorList>
            <consortium name="Ensembl"/>
        </authorList>
    </citation>
    <scope>IDENTIFICATION</scope>
</reference>
<dbReference type="PROSITE" id="PS50262">
    <property type="entry name" value="G_PROTEIN_RECEP_F1_2"/>
    <property type="match status" value="1"/>
</dbReference>
<dbReference type="InterPro" id="IPR000276">
    <property type="entry name" value="GPCR_Rhodpsn"/>
</dbReference>
<evidence type="ECO:0000256" key="8">
    <source>
        <dbReference type="RuleBase" id="RU000688"/>
    </source>
</evidence>
<evidence type="ECO:0000256" key="4">
    <source>
        <dbReference type="ARBA" id="ARBA00023040"/>
    </source>
</evidence>
<keyword evidence="6 8" id="KW-0675">Receptor</keyword>
<organism evidence="12 13">
    <name type="scientific">Nannospalax galili</name>
    <name type="common">Northern Israeli blind subterranean mole rat</name>
    <name type="synonym">Spalax galili</name>
    <dbReference type="NCBI Taxonomy" id="1026970"/>
    <lineage>
        <taxon>Eukaryota</taxon>
        <taxon>Metazoa</taxon>
        <taxon>Chordata</taxon>
        <taxon>Craniata</taxon>
        <taxon>Vertebrata</taxon>
        <taxon>Euteleostomi</taxon>
        <taxon>Mammalia</taxon>
        <taxon>Eutheria</taxon>
        <taxon>Euarchontoglires</taxon>
        <taxon>Glires</taxon>
        <taxon>Rodentia</taxon>
        <taxon>Myomorpha</taxon>
        <taxon>Muroidea</taxon>
        <taxon>Spalacidae</taxon>
        <taxon>Spalacinae</taxon>
        <taxon>Nannospalax</taxon>
    </lineage>
</organism>
<evidence type="ECO:0000256" key="5">
    <source>
        <dbReference type="ARBA" id="ARBA00023136"/>
    </source>
</evidence>
<keyword evidence="4 8" id="KW-0297">G-protein coupled receptor</keyword>
<sequence>MNLTISSQNTESTPTNGTGQPLNQNCAPILSLHFLIVILALVGLAGNAIVLWLLGFRMRRNAISVYILNLALADFLFLCCHIIDSLLRIIDSYGLYAHNLSKEILNNGAIIPYMSGLSILSAISTERCLSVLWPIWYHCHRPRNMSVIVCALIWVLSLLMTIHSWYYTIFINGFQDVHKNLWKKADFIITAYLIFLFVVLSGSSLALLVRILCGSRRIPVTRLYATICLTVIVFLICGLPLGIYFFLLFWLGVHLHYPFCHTYRVTVVLSCVNCYANPTIYFFVGSFRKRRQHQSLKMVLQRALQDTPKEEGYTTSHLQETMETSESKD</sequence>
<evidence type="ECO:0000256" key="2">
    <source>
        <dbReference type="ARBA" id="ARBA00022692"/>
    </source>
</evidence>
<dbReference type="SUPFAM" id="SSF81321">
    <property type="entry name" value="Family A G protein-coupled receptor-like"/>
    <property type="match status" value="1"/>
</dbReference>
<feature type="compositionally biased region" description="Polar residues" evidence="9">
    <location>
        <begin position="313"/>
        <end position="329"/>
    </location>
</feature>
<feature type="transmembrane region" description="Helical" evidence="10">
    <location>
        <begin position="187"/>
        <end position="211"/>
    </location>
</feature>
<evidence type="ECO:0000259" key="11">
    <source>
        <dbReference type="PROSITE" id="PS50262"/>
    </source>
</evidence>
<keyword evidence="5 10" id="KW-0472">Membrane</keyword>
<dbReference type="GO" id="GO:0002244">
    <property type="term" value="P:hematopoietic progenitor cell differentiation"/>
    <property type="evidence" value="ECO:0007669"/>
    <property type="project" value="Ensembl"/>
</dbReference>
<dbReference type="PANTHER" id="PTHR11334">
    <property type="entry name" value="MAS-RELATED G-PROTEIN COUPLED RECEPTOR"/>
    <property type="match status" value="1"/>
</dbReference>
<keyword evidence="13" id="KW-1185">Reference proteome</keyword>
<dbReference type="InterPro" id="IPR026234">
    <property type="entry name" value="MRGPCRFAMILY"/>
</dbReference>